<sequence>MLAADAELDEMLVGTQVKVTLDAFQVWEYPGFSPHKVLFGFQGRDQAGEEAQDLSLRA</sequence>
<protein>
    <submittedName>
        <fullName evidence="1">Uncharacterized protein</fullName>
    </submittedName>
</protein>
<accession>A0A7W9BDC9</accession>
<dbReference type="EMBL" id="JACIJK010000004">
    <property type="protein sequence ID" value="MBB5714869.1"/>
    <property type="molecule type" value="Genomic_DNA"/>
</dbReference>
<gene>
    <name evidence="1" type="ORF">FHS94_001705</name>
</gene>
<dbReference type="AlphaFoldDB" id="A0A7W9BDC9"/>
<organism evidence="1 2">
    <name type="scientific">Sphingomonas aerophila</name>
    <dbReference type="NCBI Taxonomy" id="1344948"/>
    <lineage>
        <taxon>Bacteria</taxon>
        <taxon>Pseudomonadati</taxon>
        <taxon>Pseudomonadota</taxon>
        <taxon>Alphaproteobacteria</taxon>
        <taxon>Sphingomonadales</taxon>
        <taxon>Sphingomonadaceae</taxon>
        <taxon>Sphingomonas</taxon>
    </lineage>
</organism>
<evidence type="ECO:0000313" key="1">
    <source>
        <dbReference type="EMBL" id="MBB5714869.1"/>
    </source>
</evidence>
<proteinExistence type="predicted"/>
<evidence type="ECO:0000313" key="2">
    <source>
        <dbReference type="Proteomes" id="UP000546200"/>
    </source>
</evidence>
<dbReference type="Proteomes" id="UP000546200">
    <property type="component" value="Unassembled WGS sequence"/>
</dbReference>
<comment type="caution">
    <text evidence="1">The sequence shown here is derived from an EMBL/GenBank/DDBJ whole genome shotgun (WGS) entry which is preliminary data.</text>
</comment>
<keyword evidence="2" id="KW-1185">Reference proteome</keyword>
<reference evidence="1 2" key="1">
    <citation type="submission" date="2020-08" db="EMBL/GenBank/DDBJ databases">
        <title>Genomic Encyclopedia of Type Strains, Phase IV (KMG-IV): sequencing the most valuable type-strain genomes for metagenomic binning, comparative biology and taxonomic classification.</title>
        <authorList>
            <person name="Goeker M."/>
        </authorList>
    </citation>
    <scope>NUCLEOTIDE SEQUENCE [LARGE SCALE GENOMIC DNA]</scope>
    <source>
        <strain evidence="1 2">DSM 100044</strain>
    </source>
</reference>
<name>A0A7W9BDC9_9SPHN</name>